<dbReference type="Proteomes" id="UP000092445">
    <property type="component" value="Unassembled WGS sequence"/>
</dbReference>
<proteinExistence type="predicted"/>
<dbReference type="AlphaFoldDB" id="A0A1A9ZJ96"/>
<keyword evidence="2" id="KW-1185">Reference proteome</keyword>
<reference evidence="1" key="2">
    <citation type="submission" date="2020-05" db="UniProtKB">
        <authorList>
            <consortium name="EnsemblMetazoa"/>
        </authorList>
    </citation>
    <scope>IDENTIFICATION</scope>
    <source>
        <strain evidence="1">IAEA</strain>
    </source>
</reference>
<dbReference type="EnsemblMetazoa" id="GPAI016491-RA">
    <property type="protein sequence ID" value="GPAI016491-PA"/>
    <property type="gene ID" value="GPAI016491"/>
</dbReference>
<sequence>MTRNKSLVLSQMCKGYNVFYLGLVSGTFKNDNSLNGYNSSHRVINDRPTSVWYFRSLKPPRTSGGDPPKLSLRIMSADRDNVTKLPVVINKLAGTDAMYEIYGGFSSFGSEQKCKVCGFKKLHQKSELKN</sequence>
<evidence type="ECO:0000313" key="1">
    <source>
        <dbReference type="EnsemblMetazoa" id="GPAI016491-PA"/>
    </source>
</evidence>
<accession>A0A1A9ZJ96</accession>
<protein>
    <submittedName>
        <fullName evidence="1">Uncharacterized protein</fullName>
    </submittedName>
</protein>
<dbReference type="VEuPathDB" id="VectorBase:GPAI016491"/>
<reference evidence="2" key="1">
    <citation type="submission" date="2014-03" db="EMBL/GenBank/DDBJ databases">
        <authorList>
            <person name="Aksoy S."/>
            <person name="Warren W."/>
            <person name="Wilson R.K."/>
        </authorList>
    </citation>
    <scope>NUCLEOTIDE SEQUENCE [LARGE SCALE GENOMIC DNA]</scope>
    <source>
        <strain evidence="2">IAEA</strain>
    </source>
</reference>
<name>A0A1A9ZJ96_GLOPL</name>
<evidence type="ECO:0000313" key="2">
    <source>
        <dbReference type="Proteomes" id="UP000092445"/>
    </source>
</evidence>
<organism evidence="1 2">
    <name type="scientific">Glossina pallidipes</name>
    <name type="common">Tsetse fly</name>
    <dbReference type="NCBI Taxonomy" id="7398"/>
    <lineage>
        <taxon>Eukaryota</taxon>
        <taxon>Metazoa</taxon>
        <taxon>Ecdysozoa</taxon>
        <taxon>Arthropoda</taxon>
        <taxon>Hexapoda</taxon>
        <taxon>Insecta</taxon>
        <taxon>Pterygota</taxon>
        <taxon>Neoptera</taxon>
        <taxon>Endopterygota</taxon>
        <taxon>Diptera</taxon>
        <taxon>Brachycera</taxon>
        <taxon>Muscomorpha</taxon>
        <taxon>Hippoboscoidea</taxon>
        <taxon>Glossinidae</taxon>
        <taxon>Glossina</taxon>
    </lineage>
</organism>